<reference evidence="3 4" key="1">
    <citation type="submission" date="2018-02" db="EMBL/GenBank/DDBJ databases">
        <title>The genomes of Aspergillus section Nigri reveals drivers in fungal speciation.</title>
        <authorList>
            <consortium name="DOE Joint Genome Institute"/>
            <person name="Vesth T.C."/>
            <person name="Nybo J."/>
            <person name="Theobald S."/>
            <person name="Brandl J."/>
            <person name="Frisvad J.C."/>
            <person name="Nielsen K.F."/>
            <person name="Lyhne E.K."/>
            <person name="Kogle M.E."/>
            <person name="Kuo A."/>
            <person name="Riley R."/>
            <person name="Clum A."/>
            <person name="Nolan M."/>
            <person name="Lipzen A."/>
            <person name="Salamov A."/>
            <person name="Henrissat B."/>
            <person name="Wiebenga A."/>
            <person name="De vries R.P."/>
            <person name="Grigoriev I.V."/>
            <person name="Mortensen U.H."/>
            <person name="Andersen M.R."/>
            <person name="Baker S.E."/>
        </authorList>
    </citation>
    <scope>NUCLEOTIDE SEQUENCE [LARGE SCALE GENOMIC DNA]</scope>
    <source>
        <strain evidence="3 4">CBS 114.80</strain>
    </source>
</reference>
<accession>A0A2V5I9P7</accession>
<name>A0A2V5I9P7_9EURO</name>
<keyword evidence="4" id="KW-1185">Reference proteome</keyword>
<dbReference type="Pfam" id="PF19535">
    <property type="entry name" value="DUF6060"/>
    <property type="match status" value="1"/>
</dbReference>
<evidence type="ECO:0000313" key="4">
    <source>
        <dbReference type="Proteomes" id="UP000248817"/>
    </source>
</evidence>
<dbReference type="Proteomes" id="UP000248817">
    <property type="component" value="Unassembled WGS sequence"/>
</dbReference>
<evidence type="ECO:0000256" key="1">
    <source>
        <dbReference type="SAM" id="MobiDB-lite"/>
    </source>
</evidence>
<dbReference type="EMBL" id="KZ825667">
    <property type="protein sequence ID" value="PYI25230.1"/>
    <property type="molecule type" value="Genomic_DNA"/>
</dbReference>
<evidence type="ECO:0000313" key="3">
    <source>
        <dbReference type="EMBL" id="PYI25230.1"/>
    </source>
</evidence>
<feature type="chain" id="PRO_5015870692" evidence="2">
    <location>
        <begin position="22"/>
        <end position="262"/>
    </location>
</feature>
<dbReference type="InterPro" id="IPR045702">
    <property type="entry name" value="DUF6060"/>
</dbReference>
<sequence length="262" mass="27690">MPTLKSTAAVLLLTLALGAAAQPTTQITIGNNTNNRATCAVFNWDRQPVSWDEYPPLRISAAFSCPNTTTTATNNTNACEIAGMGGVQHLLRGDEPDQPRGGPPGGPGPEDGRQETTADEQFQRPGDGLQWGRPHAPRAGPVGVRRRDRPQLLLHGNGGPLHGRRSPDRRRHARAGVFAAVAVCPHGRKRDDVLQQDCECDSRAGRQLDGSVCRAECDAAERGGGGVGCCGEWVDGRAGGCGCGGSDGLMYCLCSFGYDFVL</sequence>
<organism evidence="3 4">
    <name type="scientific">Aspergillus indologenus CBS 114.80</name>
    <dbReference type="NCBI Taxonomy" id="1450541"/>
    <lineage>
        <taxon>Eukaryota</taxon>
        <taxon>Fungi</taxon>
        <taxon>Dikarya</taxon>
        <taxon>Ascomycota</taxon>
        <taxon>Pezizomycotina</taxon>
        <taxon>Eurotiomycetes</taxon>
        <taxon>Eurotiomycetidae</taxon>
        <taxon>Eurotiales</taxon>
        <taxon>Aspergillaceae</taxon>
        <taxon>Aspergillus</taxon>
        <taxon>Aspergillus subgen. Circumdati</taxon>
    </lineage>
</organism>
<protein>
    <submittedName>
        <fullName evidence="3">Uncharacterized protein</fullName>
    </submittedName>
</protein>
<feature type="region of interest" description="Disordered" evidence="1">
    <location>
        <begin position="89"/>
        <end position="172"/>
    </location>
</feature>
<feature type="signal peptide" evidence="2">
    <location>
        <begin position="1"/>
        <end position="21"/>
    </location>
</feature>
<feature type="compositionally biased region" description="Basic residues" evidence="1">
    <location>
        <begin position="162"/>
        <end position="172"/>
    </location>
</feature>
<proteinExistence type="predicted"/>
<gene>
    <name evidence="3" type="ORF">BP00DRAFT_116258</name>
</gene>
<evidence type="ECO:0000256" key="2">
    <source>
        <dbReference type="SAM" id="SignalP"/>
    </source>
</evidence>
<keyword evidence="2" id="KW-0732">Signal</keyword>
<dbReference type="AlphaFoldDB" id="A0A2V5I9P7"/>